<evidence type="ECO:0000259" key="1">
    <source>
        <dbReference type="Pfam" id="PF12697"/>
    </source>
</evidence>
<dbReference type="Gene3D" id="3.40.50.1820">
    <property type="entry name" value="alpha/beta hydrolase"/>
    <property type="match status" value="1"/>
</dbReference>
<accession>A0A250IGQ6</accession>
<dbReference type="AlphaFoldDB" id="A0A250IGQ6"/>
<name>A0A250IGQ6_9BACT</name>
<keyword evidence="3" id="KW-1185">Reference proteome</keyword>
<dbReference type="PANTHER" id="PTHR43798">
    <property type="entry name" value="MONOACYLGLYCEROL LIPASE"/>
    <property type="match status" value="1"/>
</dbReference>
<proteinExistence type="predicted"/>
<dbReference type="SUPFAM" id="SSF53474">
    <property type="entry name" value="alpha/beta-Hydrolases"/>
    <property type="match status" value="1"/>
</dbReference>
<gene>
    <name evidence="2" type="ORF">MEBOL_003571</name>
</gene>
<feature type="domain" description="AB hydrolase-1" evidence="1">
    <location>
        <begin position="2"/>
        <end position="209"/>
    </location>
</feature>
<dbReference type="InterPro" id="IPR000073">
    <property type="entry name" value="AB_hydrolase_1"/>
</dbReference>
<evidence type="ECO:0000313" key="3">
    <source>
        <dbReference type="Proteomes" id="UP000217289"/>
    </source>
</evidence>
<protein>
    <recommendedName>
        <fullName evidence="1">AB hydrolase-1 domain-containing protein</fullName>
    </recommendedName>
</protein>
<dbReference type="OrthoDB" id="5338718at2"/>
<dbReference type="EMBL" id="CP022163">
    <property type="protein sequence ID" value="ATB30116.1"/>
    <property type="molecule type" value="Genomic_DNA"/>
</dbReference>
<dbReference type="Pfam" id="PF12697">
    <property type="entry name" value="Abhydrolase_6"/>
    <property type="match status" value="1"/>
</dbReference>
<dbReference type="InterPro" id="IPR050266">
    <property type="entry name" value="AB_hydrolase_sf"/>
</dbReference>
<reference evidence="2 3" key="1">
    <citation type="submission" date="2017-06" db="EMBL/GenBank/DDBJ databases">
        <authorList>
            <person name="Kim H.J."/>
            <person name="Triplett B.A."/>
        </authorList>
    </citation>
    <scope>NUCLEOTIDE SEQUENCE [LARGE SCALE GENOMIC DNA]</scope>
    <source>
        <strain evidence="2 3">DSM 14713</strain>
    </source>
</reference>
<sequence length="228" mass="24736">MWRPQVERLGDCHCLVPDLPEQGQSPASPPFSLEEAARQVATLIRERVPEGRAHVVGLSLGGAVALEVLRTEPERLRSVFVTGTSARLGRVLGMISLASASLTRVLGPERLAELSLRQFAIPPEYQDIVREDLVRGCEEPFLRHVTQALMAQRLPTRATVPTLVAVGERETLPARRAARTLVATLTGARGVQVPSLGHVWNLQAPDLFTALVRAWSTGAPLPEGLTSL</sequence>
<dbReference type="InterPro" id="IPR029058">
    <property type="entry name" value="AB_hydrolase_fold"/>
</dbReference>
<dbReference type="Proteomes" id="UP000217289">
    <property type="component" value="Chromosome"/>
</dbReference>
<organism evidence="2 3">
    <name type="scientific">Melittangium boletus DSM 14713</name>
    <dbReference type="NCBI Taxonomy" id="1294270"/>
    <lineage>
        <taxon>Bacteria</taxon>
        <taxon>Pseudomonadati</taxon>
        <taxon>Myxococcota</taxon>
        <taxon>Myxococcia</taxon>
        <taxon>Myxococcales</taxon>
        <taxon>Cystobacterineae</taxon>
        <taxon>Archangiaceae</taxon>
        <taxon>Melittangium</taxon>
    </lineage>
</organism>
<evidence type="ECO:0000313" key="2">
    <source>
        <dbReference type="EMBL" id="ATB30116.1"/>
    </source>
</evidence>
<dbReference type="KEGG" id="mbd:MEBOL_003571"/>